<evidence type="ECO:0000313" key="2">
    <source>
        <dbReference type="EMBL" id="KAK4009836.1"/>
    </source>
</evidence>
<feature type="chain" id="PRO_5046301194" evidence="1">
    <location>
        <begin position="17"/>
        <end position="166"/>
    </location>
</feature>
<evidence type="ECO:0000313" key="3">
    <source>
        <dbReference type="Proteomes" id="UP001234178"/>
    </source>
</evidence>
<accession>A0ABQ9ZAC8</accession>
<feature type="signal peptide" evidence="1">
    <location>
        <begin position="1"/>
        <end position="16"/>
    </location>
</feature>
<organism evidence="2 3">
    <name type="scientific">Daphnia magna</name>
    <dbReference type="NCBI Taxonomy" id="35525"/>
    <lineage>
        <taxon>Eukaryota</taxon>
        <taxon>Metazoa</taxon>
        <taxon>Ecdysozoa</taxon>
        <taxon>Arthropoda</taxon>
        <taxon>Crustacea</taxon>
        <taxon>Branchiopoda</taxon>
        <taxon>Diplostraca</taxon>
        <taxon>Cladocera</taxon>
        <taxon>Anomopoda</taxon>
        <taxon>Daphniidae</taxon>
        <taxon>Daphnia</taxon>
    </lineage>
</organism>
<gene>
    <name evidence="2" type="ORF">OUZ56_018981</name>
</gene>
<dbReference type="Proteomes" id="UP001234178">
    <property type="component" value="Unassembled WGS sequence"/>
</dbReference>
<proteinExistence type="predicted"/>
<evidence type="ECO:0000256" key="1">
    <source>
        <dbReference type="SAM" id="SignalP"/>
    </source>
</evidence>
<dbReference type="EMBL" id="JAOYFB010000003">
    <property type="protein sequence ID" value="KAK4009836.1"/>
    <property type="molecule type" value="Genomic_DNA"/>
</dbReference>
<reference evidence="2 3" key="1">
    <citation type="journal article" date="2023" name="Nucleic Acids Res.">
        <title>The hologenome of Daphnia magna reveals possible DNA methylation and microbiome-mediated evolution of the host genome.</title>
        <authorList>
            <person name="Chaturvedi A."/>
            <person name="Li X."/>
            <person name="Dhandapani V."/>
            <person name="Marshall H."/>
            <person name="Kissane S."/>
            <person name="Cuenca-Cambronero M."/>
            <person name="Asole G."/>
            <person name="Calvet F."/>
            <person name="Ruiz-Romero M."/>
            <person name="Marangio P."/>
            <person name="Guigo R."/>
            <person name="Rago D."/>
            <person name="Mirbahai L."/>
            <person name="Eastwood N."/>
            <person name="Colbourne J.K."/>
            <person name="Zhou J."/>
            <person name="Mallon E."/>
            <person name="Orsini L."/>
        </authorList>
    </citation>
    <scope>NUCLEOTIDE SEQUENCE [LARGE SCALE GENOMIC DNA]</scope>
    <source>
        <strain evidence="2">LRV0_1</strain>
    </source>
</reference>
<name>A0ABQ9ZAC8_9CRUS</name>
<keyword evidence="3" id="KW-1185">Reference proteome</keyword>
<comment type="caution">
    <text evidence="2">The sequence shown here is derived from an EMBL/GenBank/DDBJ whole genome shotgun (WGS) entry which is preliminary data.</text>
</comment>
<keyword evidence="1" id="KW-0732">Signal</keyword>
<sequence>MRLFIFLVLFVTWIYCDKSLVNDSNTHLIEENRVKRTLVGSPIANPSRLSVILQTAQTRVTSTLIRSLVSLERRWLEVSSKISDSVPYIIRSIISTLSIIFAPLIYLAKVAVQPLAIFRKKRNADLDVPHLEFSLPKWMDQRESWVKMYKPSEDAVSIKQNRDQEG</sequence>
<protein>
    <submittedName>
        <fullName evidence="2">Uncharacterized protein</fullName>
    </submittedName>
</protein>